<protein>
    <submittedName>
        <fullName evidence="3">Tetratricopeptide repeat protein</fullName>
    </submittedName>
</protein>
<feature type="transmembrane region" description="Helical" evidence="2">
    <location>
        <begin position="257"/>
        <end position="280"/>
    </location>
</feature>
<dbReference type="AlphaFoldDB" id="A0A934V9M4"/>
<feature type="transmembrane region" description="Helical" evidence="2">
    <location>
        <begin position="108"/>
        <end position="125"/>
    </location>
</feature>
<keyword evidence="4" id="KW-1185">Reference proteome</keyword>
<dbReference type="Pfam" id="PF14559">
    <property type="entry name" value="TPR_19"/>
    <property type="match status" value="1"/>
</dbReference>
<feature type="transmembrane region" description="Helical" evidence="2">
    <location>
        <begin position="207"/>
        <end position="223"/>
    </location>
</feature>
<evidence type="ECO:0000313" key="4">
    <source>
        <dbReference type="Proteomes" id="UP000600139"/>
    </source>
</evidence>
<evidence type="ECO:0000256" key="2">
    <source>
        <dbReference type="SAM" id="Phobius"/>
    </source>
</evidence>
<comment type="caution">
    <text evidence="3">The sequence shown here is derived from an EMBL/GenBank/DDBJ whole genome shotgun (WGS) entry which is preliminary data.</text>
</comment>
<reference evidence="3" key="1">
    <citation type="submission" date="2021-01" db="EMBL/GenBank/DDBJ databases">
        <title>Modified the classification status of verrucomicrobia.</title>
        <authorList>
            <person name="Feng X."/>
        </authorList>
    </citation>
    <scope>NUCLEOTIDE SEQUENCE</scope>
    <source>
        <strain evidence="3">JCM 18052</strain>
    </source>
</reference>
<dbReference type="InterPro" id="IPR019734">
    <property type="entry name" value="TPR_rpt"/>
</dbReference>
<feature type="transmembrane region" description="Helical" evidence="2">
    <location>
        <begin position="343"/>
        <end position="362"/>
    </location>
</feature>
<keyword evidence="2" id="KW-0812">Transmembrane</keyword>
<feature type="transmembrane region" description="Helical" evidence="2">
    <location>
        <begin position="312"/>
        <end position="331"/>
    </location>
</feature>
<feature type="transmembrane region" description="Helical" evidence="2">
    <location>
        <begin position="131"/>
        <end position="153"/>
    </location>
</feature>
<organism evidence="3 4">
    <name type="scientific">Luteolibacter yonseiensis</name>
    <dbReference type="NCBI Taxonomy" id="1144680"/>
    <lineage>
        <taxon>Bacteria</taxon>
        <taxon>Pseudomonadati</taxon>
        <taxon>Verrucomicrobiota</taxon>
        <taxon>Verrucomicrobiia</taxon>
        <taxon>Verrucomicrobiales</taxon>
        <taxon>Verrucomicrobiaceae</taxon>
        <taxon>Luteolibacter</taxon>
    </lineage>
</organism>
<gene>
    <name evidence="3" type="ORF">JIN84_06745</name>
</gene>
<dbReference type="InterPro" id="IPR011990">
    <property type="entry name" value="TPR-like_helical_dom_sf"/>
</dbReference>
<accession>A0A934V9M4</accession>
<evidence type="ECO:0000313" key="3">
    <source>
        <dbReference type="EMBL" id="MBK1815303.1"/>
    </source>
</evidence>
<keyword evidence="1" id="KW-0802">TPR repeat</keyword>
<dbReference type="PROSITE" id="PS50005">
    <property type="entry name" value="TPR"/>
    <property type="match status" value="1"/>
</dbReference>
<keyword evidence="2" id="KW-0472">Membrane</keyword>
<feature type="transmembrane region" description="Helical" evidence="2">
    <location>
        <begin position="165"/>
        <end position="192"/>
    </location>
</feature>
<dbReference type="RefSeq" id="WP_200350269.1">
    <property type="nucleotide sequence ID" value="NZ_BAABHZ010000012.1"/>
</dbReference>
<name>A0A934V9M4_9BACT</name>
<evidence type="ECO:0000256" key="1">
    <source>
        <dbReference type="PROSITE-ProRule" id="PRU00339"/>
    </source>
</evidence>
<dbReference type="EMBL" id="JAENIK010000008">
    <property type="protein sequence ID" value="MBK1815303.1"/>
    <property type="molecule type" value="Genomic_DNA"/>
</dbReference>
<dbReference type="Proteomes" id="UP000600139">
    <property type="component" value="Unassembled WGS sequence"/>
</dbReference>
<feature type="transmembrane region" description="Helical" evidence="2">
    <location>
        <begin position="374"/>
        <end position="392"/>
    </location>
</feature>
<keyword evidence="2" id="KW-1133">Transmembrane helix</keyword>
<feature type="transmembrane region" description="Helical" evidence="2">
    <location>
        <begin position="286"/>
        <end position="305"/>
    </location>
</feature>
<proteinExistence type="predicted"/>
<feature type="repeat" description="TPR" evidence="1">
    <location>
        <begin position="532"/>
        <end position="565"/>
    </location>
</feature>
<dbReference type="Gene3D" id="1.25.40.10">
    <property type="entry name" value="Tetratricopeptide repeat domain"/>
    <property type="match status" value="1"/>
</dbReference>
<sequence length="587" mass="64749">MSSLVSNKPRPQDLAGLAFILLLVIACSWPGMHAPLFTDDIHQLERSKGLVSWADFWGTDVFGYYRPVKNALFKLLVPLEKNPVAWHWVGLACYLAATVAVHRIATICLGAGLPALLACCLWALSPSCVSTVIWLSSANISIGIVLFALVVHFHECSATRSSLRIFILCGVFFALALLCYESLIAIPALLFIRDLQQRRIGPDRGTVIRYAGYALVALAFLIVRHQFSARAIGGDNLNPGFQPDTKAYQMMLSAPWFLWRHFLMWAFPFGTIELLGSYSWLKSAPAASLVFGWVFLATLIATVFLTWKRFPAVGYGIAFFILASMPSGNFLPCFNGPIYDVYVTIPSIGLAIAVAAACASLVRQFLNRRREAASGAVAFLAVLSLLLIYRLPVCGSYFRYWSGVWGKPVELMLLTAETRPLQYQAKGFATILLLGEGFIGQAETLANEVVSEAPWIPTAKLTLARIAAYRKEDRKAEEIYRRLLGSPRESMFIKDSAKLELADILAKTPATREEAAQLCREVLMQRKADHTPVAVALLASIYKDQGNPAKAIATLERGLKLHPGDKRLAGLRQAYNHPSSDPPPERN</sequence>
<dbReference type="SUPFAM" id="SSF48452">
    <property type="entry name" value="TPR-like"/>
    <property type="match status" value="1"/>
</dbReference>